<dbReference type="HOGENOM" id="CLU_160686_3_0_7"/>
<dbReference type="OrthoDB" id="5522210at2"/>
<organism evidence="2 3">
    <name type="scientific">Syntrophobacter fumaroxidans (strain DSM 10017 / MPOB)</name>
    <dbReference type="NCBI Taxonomy" id="335543"/>
    <lineage>
        <taxon>Bacteria</taxon>
        <taxon>Pseudomonadati</taxon>
        <taxon>Thermodesulfobacteriota</taxon>
        <taxon>Syntrophobacteria</taxon>
        <taxon>Syntrophobacterales</taxon>
        <taxon>Syntrophobacteraceae</taxon>
        <taxon>Syntrophobacter</taxon>
    </lineage>
</organism>
<dbReference type="KEGG" id="sfu:Sfum_3880"/>
<proteinExistence type="predicted"/>
<feature type="chain" id="PRO_5002626938" description="DUF2845 domain-containing protein" evidence="1">
    <location>
        <begin position="23"/>
        <end position="107"/>
    </location>
</feature>
<keyword evidence="3" id="KW-1185">Reference proteome</keyword>
<name>A0LQ47_SYNFM</name>
<dbReference type="InterPro" id="IPR021268">
    <property type="entry name" value="DUF2845"/>
</dbReference>
<evidence type="ECO:0008006" key="4">
    <source>
        <dbReference type="Google" id="ProtNLM"/>
    </source>
</evidence>
<evidence type="ECO:0000313" key="3">
    <source>
        <dbReference type="Proteomes" id="UP000001784"/>
    </source>
</evidence>
<protein>
    <recommendedName>
        <fullName evidence="4">DUF2845 domain-containing protein</fullName>
    </recommendedName>
</protein>
<dbReference type="InParanoid" id="A0LQ47"/>
<feature type="signal peptide" evidence="1">
    <location>
        <begin position="1"/>
        <end position="22"/>
    </location>
</feature>
<dbReference type="Pfam" id="PF11006">
    <property type="entry name" value="DUF2845"/>
    <property type="match status" value="1"/>
</dbReference>
<evidence type="ECO:0000313" key="2">
    <source>
        <dbReference type="EMBL" id="ABK19549.1"/>
    </source>
</evidence>
<dbReference type="Proteomes" id="UP000001784">
    <property type="component" value="Chromosome"/>
</dbReference>
<evidence type="ECO:0000256" key="1">
    <source>
        <dbReference type="SAM" id="SignalP"/>
    </source>
</evidence>
<dbReference type="AlphaFoldDB" id="A0LQ47"/>
<accession>A0LQ47</accession>
<reference evidence="2 3" key="1">
    <citation type="submission" date="2006-10" db="EMBL/GenBank/DDBJ databases">
        <title>Complete sequence of Syntrophobacter fumaroxidans MPOB.</title>
        <authorList>
            <consortium name="US DOE Joint Genome Institute"/>
            <person name="Copeland A."/>
            <person name="Lucas S."/>
            <person name="Lapidus A."/>
            <person name="Barry K."/>
            <person name="Detter J.C."/>
            <person name="Glavina del Rio T."/>
            <person name="Hammon N."/>
            <person name="Israni S."/>
            <person name="Pitluck S."/>
            <person name="Goltsman E.G."/>
            <person name="Martinez M."/>
            <person name="Schmutz J."/>
            <person name="Larimer F."/>
            <person name="Land M."/>
            <person name="Hauser L."/>
            <person name="Kyrpides N."/>
            <person name="Kim E."/>
            <person name="Boone D.R."/>
            <person name="Brockman F."/>
            <person name="Culley D."/>
            <person name="Ferry J."/>
            <person name="Gunsalus R."/>
            <person name="McInerney M.J."/>
            <person name="Morrison M."/>
            <person name="Plugge C."/>
            <person name="Rohlin L."/>
            <person name="Scholten J."/>
            <person name="Sieber J."/>
            <person name="Stams A.J.M."/>
            <person name="Worm P."/>
            <person name="Henstra A.M."/>
            <person name="Richardson P."/>
        </authorList>
    </citation>
    <scope>NUCLEOTIDE SEQUENCE [LARGE SCALE GENOMIC DNA]</scope>
    <source>
        <strain evidence="3">DSM 10017 / MPOB</strain>
    </source>
</reference>
<dbReference type="RefSeq" id="WP_011700665.1">
    <property type="nucleotide sequence ID" value="NC_008554.1"/>
</dbReference>
<gene>
    <name evidence="2" type="ordered locus">Sfum_3880</name>
</gene>
<sequence>MRRMIPLLVFLFFISIAGVALADSQVSDFRCGSTLIRLGDSKYKVEHSCGPPFGREETGGGFHRGFPSGDWSYTEKWTYNLGPRDYVYELSFTAGDLVEIRRGGRGF</sequence>
<dbReference type="EMBL" id="CP000478">
    <property type="protein sequence ID" value="ABK19549.1"/>
    <property type="molecule type" value="Genomic_DNA"/>
</dbReference>
<keyword evidence="1" id="KW-0732">Signal</keyword>